<reference evidence="1 2" key="1">
    <citation type="submission" date="2016-06" db="EMBL/GenBank/DDBJ databases">
        <authorList>
            <person name="Kjaerup R.B."/>
            <person name="Dalgaard T.S."/>
            <person name="Juul-Madsen H.R."/>
        </authorList>
    </citation>
    <scope>NUCLEOTIDE SEQUENCE [LARGE SCALE GENOMIC DNA]</scope>
    <source>
        <strain evidence="1 2">DSM 43904</strain>
    </source>
</reference>
<organism evidence="1 2">
    <name type="scientific">Micromonospora echinaurantiaca</name>
    <dbReference type="NCBI Taxonomy" id="47857"/>
    <lineage>
        <taxon>Bacteria</taxon>
        <taxon>Bacillati</taxon>
        <taxon>Actinomycetota</taxon>
        <taxon>Actinomycetes</taxon>
        <taxon>Micromonosporales</taxon>
        <taxon>Micromonosporaceae</taxon>
        <taxon>Micromonospora</taxon>
    </lineage>
</organism>
<evidence type="ECO:0000313" key="2">
    <source>
        <dbReference type="Proteomes" id="UP000198217"/>
    </source>
</evidence>
<gene>
    <name evidence="1" type="ORF">GA0070609_3937</name>
</gene>
<accession>A0A1C5J0U1</accession>
<protein>
    <submittedName>
        <fullName evidence="1">Uncharacterized protein</fullName>
    </submittedName>
</protein>
<dbReference type="RefSeq" id="WP_088995094.1">
    <property type="nucleotide sequence ID" value="NZ_LT607750.1"/>
</dbReference>
<dbReference type="AlphaFoldDB" id="A0A1C5J0U1"/>
<dbReference type="EMBL" id="LT607750">
    <property type="protein sequence ID" value="SCG64184.1"/>
    <property type="molecule type" value="Genomic_DNA"/>
</dbReference>
<name>A0A1C5J0U1_9ACTN</name>
<proteinExistence type="predicted"/>
<dbReference type="Proteomes" id="UP000198217">
    <property type="component" value="Chromosome I"/>
</dbReference>
<sequence>MPDEEPGPYAVRRPLLLGANPFATLYAAGEPSAYASVWRVDWSIWGSGNMLILWYDGRLHVVGDDGRLAGRIEEYFVRNFDEATALPGWPAATVTVADTAVQVDPASGTTAHGGDITVRLSGILDARPFAAPEFPLHGRGHGLSMQVLPCAEATVTLAGRRLPGAPRVTRDDRGRPLSSAVCTLHEAWSG</sequence>
<evidence type="ECO:0000313" key="1">
    <source>
        <dbReference type="EMBL" id="SCG64184.1"/>
    </source>
</evidence>
<keyword evidence="2" id="KW-1185">Reference proteome</keyword>